<reference evidence="2 3" key="1">
    <citation type="journal article" date="2016" name="Nat. Commun.">
        <title>Thousands of microbial genomes shed light on interconnected biogeochemical processes in an aquifer system.</title>
        <authorList>
            <person name="Anantharaman K."/>
            <person name="Brown C.T."/>
            <person name="Hug L.A."/>
            <person name="Sharon I."/>
            <person name="Castelle C.J."/>
            <person name="Probst A.J."/>
            <person name="Thomas B.C."/>
            <person name="Singh A."/>
            <person name="Wilkins M.J."/>
            <person name="Karaoz U."/>
            <person name="Brodie E.L."/>
            <person name="Williams K.H."/>
            <person name="Hubbard S.S."/>
            <person name="Banfield J.F."/>
        </authorList>
    </citation>
    <scope>NUCLEOTIDE SEQUENCE [LARGE SCALE GENOMIC DNA]</scope>
</reference>
<dbReference type="SUPFAM" id="SSF53335">
    <property type="entry name" value="S-adenosyl-L-methionine-dependent methyltransferases"/>
    <property type="match status" value="1"/>
</dbReference>
<accession>A0A1G2B5Y3</accession>
<dbReference type="AlphaFoldDB" id="A0A1G2B5Y3"/>
<dbReference type="InterPro" id="IPR029063">
    <property type="entry name" value="SAM-dependent_MTases_sf"/>
</dbReference>
<dbReference type="CDD" id="cd02440">
    <property type="entry name" value="AdoMet_MTases"/>
    <property type="match status" value="1"/>
</dbReference>
<dbReference type="Gene3D" id="3.40.50.150">
    <property type="entry name" value="Vaccinia Virus protein VP39"/>
    <property type="match status" value="1"/>
</dbReference>
<dbReference type="Proteomes" id="UP000176952">
    <property type="component" value="Unassembled WGS sequence"/>
</dbReference>
<sequence>MLPQYIQQTIQAFDQSADTHARQAAKINMAPQRELFIKYLKGQSILDIGCGAGRDVAWFSEQGYHVTGIDLSEKLICKAKVCAPQAVFMNIDMRKVKFPDNTFDGVWACASLLHLKKAEVAAALQDWERVLKEEGVLFVGVREGAGEVMEDGKWYANYSAEELAKYIKKAGFKILEKAAVTKWVNIYARKL</sequence>
<protein>
    <recommendedName>
        <fullName evidence="1">Methyltransferase type 11 domain-containing protein</fullName>
    </recommendedName>
</protein>
<comment type="caution">
    <text evidence="2">The sequence shown here is derived from an EMBL/GenBank/DDBJ whole genome shotgun (WGS) entry which is preliminary data.</text>
</comment>
<feature type="domain" description="Methyltransferase type 11" evidence="1">
    <location>
        <begin position="46"/>
        <end position="139"/>
    </location>
</feature>
<dbReference type="GO" id="GO:0008757">
    <property type="term" value="F:S-adenosylmethionine-dependent methyltransferase activity"/>
    <property type="evidence" value="ECO:0007669"/>
    <property type="project" value="InterPro"/>
</dbReference>
<dbReference type="InterPro" id="IPR013216">
    <property type="entry name" value="Methyltransf_11"/>
</dbReference>
<evidence type="ECO:0000259" key="1">
    <source>
        <dbReference type="Pfam" id="PF08241"/>
    </source>
</evidence>
<organism evidence="2 3">
    <name type="scientific">Candidatus Kerfeldbacteria bacterium RIFCSPHIGHO2_12_FULL_48_17</name>
    <dbReference type="NCBI Taxonomy" id="1798542"/>
    <lineage>
        <taxon>Bacteria</taxon>
        <taxon>Candidatus Kerfeldiibacteriota</taxon>
    </lineage>
</organism>
<name>A0A1G2B5Y3_9BACT</name>
<dbReference type="STRING" id="1798542.A3F54_05755"/>
<evidence type="ECO:0000313" key="2">
    <source>
        <dbReference type="EMBL" id="OGY84581.1"/>
    </source>
</evidence>
<proteinExistence type="predicted"/>
<gene>
    <name evidence="2" type="ORF">A3F54_05755</name>
</gene>
<dbReference type="EMBL" id="MHKD01000013">
    <property type="protein sequence ID" value="OGY84581.1"/>
    <property type="molecule type" value="Genomic_DNA"/>
</dbReference>
<evidence type="ECO:0000313" key="3">
    <source>
        <dbReference type="Proteomes" id="UP000176952"/>
    </source>
</evidence>
<dbReference type="Pfam" id="PF08241">
    <property type="entry name" value="Methyltransf_11"/>
    <property type="match status" value="1"/>
</dbReference>
<dbReference type="PANTHER" id="PTHR43861:SF1">
    <property type="entry name" value="TRANS-ACONITATE 2-METHYLTRANSFERASE"/>
    <property type="match status" value="1"/>
</dbReference>
<dbReference type="PANTHER" id="PTHR43861">
    <property type="entry name" value="TRANS-ACONITATE 2-METHYLTRANSFERASE-RELATED"/>
    <property type="match status" value="1"/>
</dbReference>